<gene>
    <name evidence="1" type="ORF">SP90_06715</name>
</gene>
<keyword evidence="2" id="KW-1185">Reference proteome</keyword>
<organism evidence="1 2">
    <name type="scientific">Halodesulfovibrio spirochaetisodalis</name>
    <dbReference type="NCBI Taxonomy" id="1560234"/>
    <lineage>
        <taxon>Bacteria</taxon>
        <taxon>Pseudomonadati</taxon>
        <taxon>Thermodesulfobacteriota</taxon>
        <taxon>Desulfovibrionia</taxon>
        <taxon>Desulfovibrionales</taxon>
        <taxon>Desulfovibrionaceae</taxon>
        <taxon>Halodesulfovibrio</taxon>
    </lineage>
</organism>
<protein>
    <submittedName>
        <fullName evidence="1">Uncharacterized protein</fullName>
    </submittedName>
</protein>
<dbReference type="AlphaFoldDB" id="A0A1B7XEN3"/>
<dbReference type="Proteomes" id="UP000091979">
    <property type="component" value="Unassembled WGS sequence"/>
</dbReference>
<proteinExistence type="predicted"/>
<sequence>MSATCYLLSVRGAANQSRTDSGDALYIPSEHLRTGKFSSFIHFFIVPGPAPTARQMAVRPTRIIGPLGEEDPELLWNPATG</sequence>
<reference evidence="1 2" key="1">
    <citation type="submission" date="2015-01" db="EMBL/GenBank/DDBJ databases">
        <title>Desulfovibrio sp. JC271 draft genome sequence.</title>
        <authorList>
            <person name="Shivani Y."/>
            <person name="Subhash Y."/>
            <person name="Sasikala C."/>
            <person name="Ramana C.V."/>
        </authorList>
    </citation>
    <scope>NUCLEOTIDE SEQUENCE [LARGE SCALE GENOMIC DNA]</scope>
    <source>
        <strain evidence="1 2">JC271</strain>
    </source>
</reference>
<name>A0A1B7XEN3_9BACT</name>
<accession>A0A1B7XEN3</accession>
<evidence type="ECO:0000313" key="2">
    <source>
        <dbReference type="Proteomes" id="UP000091979"/>
    </source>
</evidence>
<dbReference type="EMBL" id="JXMS01000009">
    <property type="protein sequence ID" value="OBQ52660.1"/>
    <property type="molecule type" value="Genomic_DNA"/>
</dbReference>
<evidence type="ECO:0000313" key="1">
    <source>
        <dbReference type="EMBL" id="OBQ52660.1"/>
    </source>
</evidence>
<comment type="caution">
    <text evidence="1">The sequence shown here is derived from an EMBL/GenBank/DDBJ whole genome shotgun (WGS) entry which is preliminary data.</text>
</comment>